<feature type="compositionally biased region" description="Acidic residues" evidence="1">
    <location>
        <begin position="378"/>
        <end position="390"/>
    </location>
</feature>
<organism evidence="2 3">
    <name type="scientific">Stephanodiscus triporus</name>
    <dbReference type="NCBI Taxonomy" id="2934178"/>
    <lineage>
        <taxon>Eukaryota</taxon>
        <taxon>Sar</taxon>
        <taxon>Stramenopiles</taxon>
        <taxon>Ochrophyta</taxon>
        <taxon>Bacillariophyta</taxon>
        <taxon>Coscinodiscophyceae</taxon>
        <taxon>Thalassiosirophycidae</taxon>
        <taxon>Stephanodiscales</taxon>
        <taxon>Stephanodiscaceae</taxon>
        <taxon>Stephanodiscus</taxon>
    </lineage>
</organism>
<accession>A0ABD3QKF9</accession>
<evidence type="ECO:0000256" key="1">
    <source>
        <dbReference type="SAM" id="MobiDB-lite"/>
    </source>
</evidence>
<feature type="compositionally biased region" description="Basic and acidic residues" evidence="1">
    <location>
        <begin position="41"/>
        <end position="52"/>
    </location>
</feature>
<feature type="compositionally biased region" description="Basic residues" evidence="1">
    <location>
        <begin position="166"/>
        <end position="175"/>
    </location>
</feature>
<feature type="region of interest" description="Disordered" evidence="1">
    <location>
        <begin position="480"/>
        <end position="543"/>
    </location>
</feature>
<feature type="region of interest" description="Disordered" evidence="1">
    <location>
        <begin position="354"/>
        <end position="390"/>
    </location>
</feature>
<name>A0ABD3QKF9_9STRA</name>
<dbReference type="Proteomes" id="UP001530315">
    <property type="component" value="Unassembled WGS sequence"/>
</dbReference>
<reference evidence="2 3" key="1">
    <citation type="submission" date="2024-10" db="EMBL/GenBank/DDBJ databases">
        <title>Updated reference genomes for cyclostephanoid diatoms.</title>
        <authorList>
            <person name="Roberts W.R."/>
            <person name="Alverson A.J."/>
        </authorList>
    </citation>
    <scope>NUCLEOTIDE SEQUENCE [LARGE SCALE GENOMIC DNA]</scope>
    <source>
        <strain evidence="2 3">AJA276-08</strain>
    </source>
</reference>
<feature type="region of interest" description="Disordered" evidence="1">
    <location>
        <begin position="637"/>
        <end position="658"/>
    </location>
</feature>
<dbReference type="EMBL" id="JALLAZ020000215">
    <property type="protein sequence ID" value="KAL3800414.1"/>
    <property type="molecule type" value="Genomic_DNA"/>
</dbReference>
<evidence type="ECO:0000313" key="2">
    <source>
        <dbReference type="EMBL" id="KAL3800414.1"/>
    </source>
</evidence>
<feature type="compositionally biased region" description="Low complexity" evidence="1">
    <location>
        <begin position="429"/>
        <end position="439"/>
    </location>
</feature>
<feature type="region of interest" description="Disordered" evidence="1">
    <location>
        <begin position="139"/>
        <end position="187"/>
    </location>
</feature>
<feature type="region of interest" description="Disordered" evidence="1">
    <location>
        <begin position="405"/>
        <end position="455"/>
    </location>
</feature>
<comment type="caution">
    <text evidence="2">The sequence shown here is derived from an EMBL/GenBank/DDBJ whole genome shotgun (WGS) entry which is preliminary data.</text>
</comment>
<evidence type="ECO:0008006" key="4">
    <source>
        <dbReference type="Google" id="ProtNLM"/>
    </source>
</evidence>
<dbReference type="PANTHER" id="PTHR35711">
    <property type="entry name" value="EXPRESSED PROTEIN"/>
    <property type="match status" value="1"/>
</dbReference>
<feature type="compositionally biased region" description="Low complexity" evidence="1">
    <location>
        <begin position="405"/>
        <end position="418"/>
    </location>
</feature>
<evidence type="ECO:0000313" key="3">
    <source>
        <dbReference type="Proteomes" id="UP001530315"/>
    </source>
</evidence>
<gene>
    <name evidence="2" type="ORF">ACHAW5_009092</name>
</gene>
<feature type="compositionally biased region" description="Acidic residues" evidence="1">
    <location>
        <begin position="142"/>
        <end position="153"/>
    </location>
</feature>
<dbReference type="PANTHER" id="PTHR35711:SF1">
    <property type="entry name" value="ECTODERMAL, ISOFORM F"/>
    <property type="match status" value="1"/>
</dbReference>
<keyword evidence="3" id="KW-1185">Reference proteome</keyword>
<protein>
    <recommendedName>
        <fullName evidence="4">Anaphase-promoting complex subunit 1</fullName>
    </recommendedName>
</protein>
<dbReference type="AlphaFoldDB" id="A0ABD3QKF9"/>
<feature type="region of interest" description="Disordered" evidence="1">
    <location>
        <begin position="36"/>
        <end position="84"/>
    </location>
</feature>
<sequence length="1073" mass="113514">MAPERRLIPPDHDARCTSNVVGVIPPKVRDFLAAVASASGARDDRDGDEIPARRRRPPPPPPTRRGRVDDHSSGASFLLGRDDDNDNDEVVVVWEHSAQTPNEELIAPTSGVYARLVHPEQHRPDDDLAGRRDLLVACLGPDPDDDDDDDDDLAAVRGGGGGDRRLRSRRARGGGHTHSSSSPRRAYVVSPSTGVLCLWILDDDHDYDYDNDDDNDHRARTRGGAAKATGGGGGGDCARTTTKECDASVRLRLRDGECLTALVPIDVANNDDDVVPGRRRRRGRRLRSSDPWLLASTNRGRVWKVRTTYRPMTLHARLVGVGAIGGGGDATAFVVPATTTKAVGVVRGLYNYLTTPSKTRDGGGGGDDGNATSRTGGPDDEYDADDADDDDIVALVPFPRTTTTMTTNVVASSSSSSSRGDEGGRKSPGRGPAGTAPPRKQQRLHPSSSRVDVPPKNSLARFVSVTSSMALTEWIVSTSDDDEVDGVARREGRASRTTRPFPRRRDGTLDLSALLPPPPRLEDDDDDASAAAAATGGGEGMEADPLVGYRRLDVLAPPVIAGDGASMLFVIRVARDDDDDDDDDVDGSATRAYVVRIGLVPGGAPYYVVDAAWLDRHSGPSLSNSDGLACVGLAVAEEEEDEGGTVGPGDDDDDDDDDGAIVVGGSVAYVGFGPRGDRGGAGGGEGGGRQFPVTVSAIHFPRVGVATTRERRRQPRVKDLDLHSSIVPAVVRDSMSYDPLTGGCVFLATTGLLCGAHVRFPIVARRRPASSSSAYGPPNDLLRPMSSLLLLAQDEAVLTIKSHLQSSFRQYLIKLKEGGGCGGNSARAVVAPSVGTCPSRVLSAAVVLASNDYACAPGGAAFSSGIAKIGGGSPVTALRDKLRLHRDFVTFLVHAGAYRRVSTAGRVRLRDHGELMTATRAMLIECQGHFSKAEAAIGRGGGGGRGEGDTGRRIELARARQMVMSALEGASDDVTALPHRWAGLQQLAYSSGNSPLFGNGIFLLLTSASICEGIGQALRYRQNESGPLYDIPSYDSSSSTSTNNLPWTSICPRPLFPGIVTLYRVKSPTKTLH</sequence>
<proteinExistence type="predicted"/>